<evidence type="ECO:0000256" key="1">
    <source>
        <dbReference type="SAM" id="MobiDB-lite"/>
    </source>
</evidence>
<keyword evidence="2" id="KW-0812">Transmembrane</keyword>
<dbReference type="EMBL" id="JBBPBK010000008">
    <property type="protein sequence ID" value="KAK9280208.1"/>
    <property type="molecule type" value="Genomic_DNA"/>
</dbReference>
<name>A0AAP0WYV0_LIQFO</name>
<feature type="compositionally biased region" description="Gly residues" evidence="1">
    <location>
        <begin position="179"/>
        <end position="197"/>
    </location>
</feature>
<dbReference type="PANTHER" id="PTHR34371:SF2">
    <property type="entry name" value="DUF688 FAMILY PROTEIN"/>
    <property type="match status" value="1"/>
</dbReference>
<organism evidence="3 4">
    <name type="scientific">Liquidambar formosana</name>
    <name type="common">Formosan gum</name>
    <dbReference type="NCBI Taxonomy" id="63359"/>
    <lineage>
        <taxon>Eukaryota</taxon>
        <taxon>Viridiplantae</taxon>
        <taxon>Streptophyta</taxon>
        <taxon>Embryophyta</taxon>
        <taxon>Tracheophyta</taxon>
        <taxon>Spermatophyta</taxon>
        <taxon>Magnoliopsida</taxon>
        <taxon>eudicotyledons</taxon>
        <taxon>Gunneridae</taxon>
        <taxon>Pentapetalae</taxon>
        <taxon>Saxifragales</taxon>
        <taxon>Altingiaceae</taxon>
        <taxon>Liquidambar</taxon>
    </lineage>
</organism>
<reference evidence="3 4" key="1">
    <citation type="journal article" date="2024" name="Plant J.">
        <title>Genome sequences and population genomics reveal climatic adaptation and genomic divergence between two closely related sweetgum species.</title>
        <authorList>
            <person name="Xu W.Q."/>
            <person name="Ren C.Q."/>
            <person name="Zhang X.Y."/>
            <person name="Comes H.P."/>
            <person name="Liu X.H."/>
            <person name="Li Y.G."/>
            <person name="Kettle C.J."/>
            <person name="Jalonen R."/>
            <person name="Gaisberger H."/>
            <person name="Ma Y.Z."/>
            <person name="Qiu Y.X."/>
        </authorList>
    </citation>
    <scope>NUCLEOTIDE SEQUENCE [LARGE SCALE GENOMIC DNA]</scope>
    <source>
        <strain evidence="3">Hangzhou</strain>
    </source>
</reference>
<sequence>MGSETDYELNSTPQLPLFSIPPILQSPEHPGMLTPPLHTSASVPFRWEEEPGKPRPCTTLTTITNSSAFKCLELPPRLLTEVLITKMPSPTTVLEGPYMGRPGFQSSSFRFNGEGEGSFRFSGGSPERGQLGAMVLSKRRQKDRGFFGYWGRRKWNLKGKREVDGGSFAFSTAVEKEGGGYGSDGSGGGGGGGGGGGERVKRTKIRRSGSFLGVSHSRSHFWRKSSREWLVCSGLFLIYMLLICLSKKKKKRSS</sequence>
<protein>
    <submittedName>
        <fullName evidence="3">Uncharacterized protein</fullName>
    </submittedName>
</protein>
<keyword evidence="2" id="KW-0472">Membrane</keyword>
<comment type="caution">
    <text evidence="3">The sequence shown here is derived from an EMBL/GenBank/DDBJ whole genome shotgun (WGS) entry which is preliminary data.</text>
</comment>
<gene>
    <name evidence="3" type="ORF">L1049_013895</name>
</gene>
<keyword evidence="4" id="KW-1185">Reference proteome</keyword>
<dbReference type="AlphaFoldDB" id="A0AAP0WYV0"/>
<proteinExistence type="predicted"/>
<accession>A0AAP0WYV0</accession>
<evidence type="ECO:0000256" key="2">
    <source>
        <dbReference type="SAM" id="Phobius"/>
    </source>
</evidence>
<dbReference type="PANTHER" id="PTHR34371">
    <property type="entry name" value="OS01G0551000 PROTEIN"/>
    <property type="match status" value="1"/>
</dbReference>
<dbReference type="Proteomes" id="UP001415857">
    <property type="component" value="Unassembled WGS sequence"/>
</dbReference>
<feature type="region of interest" description="Disordered" evidence="1">
    <location>
        <begin position="179"/>
        <end position="200"/>
    </location>
</feature>
<evidence type="ECO:0000313" key="3">
    <source>
        <dbReference type="EMBL" id="KAK9280208.1"/>
    </source>
</evidence>
<feature type="transmembrane region" description="Helical" evidence="2">
    <location>
        <begin position="228"/>
        <end position="245"/>
    </location>
</feature>
<evidence type="ECO:0000313" key="4">
    <source>
        <dbReference type="Proteomes" id="UP001415857"/>
    </source>
</evidence>
<keyword evidence="2" id="KW-1133">Transmembrane helix</keyword>